<gene>
    <name evidence="1" type="ORF">ElyMa_001660100</name>
</gene>
<dbReference type="AlphaFoldDB" id="A0AAV4JNG7"/>
<accession>A0AAV4JNG7</accession>
<dbReference type="Proteomes" id="UP000762676">
    <property type="component" value="Unassembled WGS sequence"/>
</dbReference>
<proteinExistence type="predicted"/>
<protein>
    <submittedName>
        <fullName evidence="1">Uncharacterized protein</fullName>
    </submittedName>
</protein>
<reference evidence="1 2" key="1">
    <citation type="journal article" date="2021" name="Elife">
        <title>Chloroplast acquisition without the gene transfer in kleptoplastic sea slugs, Plakobranchus ocellatus.</title>
        <authorList>
            <person name="Maeda T."/>
            <person name="Takahashi S."/>
            <person name="Yoshida T."/>
            <person name="Shimamura S."/>
            <person name="Takaki Y."/>
            <person name="Nagai Y."/>
            <person name="Toyoda A."/>
            <person name="Suzuki Y."/>
            <person name="Arimoto A."/>
            <person name="Ishii H."/>
            <person name="Satoh N."/>
            <person name="Nishiyama T."/>
            <person name="Hasebe M."/>
            <person name="Maruyama T."/>
            <person name="Minagawa J."/>
            <person name="Obokata J."/>
            <person name="Shigenobu S."/>
        </authorList>
    </citation>
    <scope>NUCLEOTIDE SEQUENCE [LARGE SCALE GENOMIC DNA]</scope>
</reference>
<keyword evidence="2" id="KW-1185">Reference proteome</keyword>
<name>A0AAV4JNG7_9GAST</name>
<dbReference type="EMBL" id="BMAT01003377">
    <property type="protein sequence ID" value="GFS24299.1"/>
    <property type="molecule type" value="Genomic_DNA"/>
</dbReference>
<comment type="caution">
    <text evidence="1">The sequence shown here is derived from an EMBL/GenBank/DDBJ whole genome shotgun (WGS) entry which is preliminary data.</text>
</comment>
<organism evidence="1 2">
    <name type="scientific">Elysia marginata</name>
    <dbReference type="NCBI Taxonomy" id="1093978"/>
    <lineage>
        <taxon>Eukaryota</taxon>
        <taxon>Metazoa</taxon>
        <taxon>Spiralia</taxon>
        <taxon>Lophotrochozoa</taxon>
        <taxon>Mollusca</taxon>
        <taxon>Gastropoda</taxon>
        <taxon>Heterobranchia</taxon>
        <taxon>Euthyneura</taxon>
        <taxon>Panpulmonata</taxon>
        <taxon>Sacoglossa</taxon>
        <taxon>Placobranchoidea</taxon>
        <taxon>Plakobranchidae</taxon>
        <taxon>Elysia</taxon>
    </lineage>
</organism>
<evidence type="ECO:0000313" key="1">
    <source>
        <dbReference type="EMBL" id="GFS24299.1"/>
    </source>
</evidence>
<evidence type="ECO:0000313" key="2">
    <source>
        <dbReference type="Proteomes" id="UP000762676"/>
    </source>
</evidence>
<sequence length="103" mass="11665">MSSRPTEPIYFLSGYGDIASAVTNISSTWKSSSTACEDFAHANFLKILLVRHLVPPKVTRGKIDVSRFERASYCKSAERTWYSIFRKNSTPDVFTRQQALDLV</sequence>